<proteinExistence type="predicted"/>
<sequence length="127" mass="13937">MANPSITNATAVGKEVIRRSYIDEAGETEATILTGVANHIMTIISIIIIDRSNEADNEFDMYIDYDLGGTNLFLLKNQAVGAKGTFVWSDRFAITETDKLHMIGYSSAGTAGYDVWCTYIDQQFAAP</sequence>
<accession>A0A382KDT1</accession>
<dbReference type="AlphaFoldDB" id="A0A382KDT1"/>
<name>A0A382KDT1_9ZZZZ</name>
<dbReference type="EMBL" id="UINC01079597">
    <property type="protein sequence ID" value="SVC21735.1"/>
    <property type="molecule type" value="Genomic_DNA"/>
</dbReference>
<evidence type="ECO:0000313" key="1">
    <source>
        <dbReference type="EMBL" id="SVC21735.1"/>
    </source>
</evidence>
<protein>
    <recommendedName>
        <fullName evidence="2">PLAT domain-containing protein</fullName>
    </recommendedName>
</protein>
<organism evidence="1">
    <name type="scientific">marine metagenome</name>
    <dbReference type="NCBI Taxonomy" id="408172"/>
    <lineage>
        <taxon>unclassified sequences</taxon>
        <taxon>metagenomes</taxon>
        <taxon>ecological metagenomes</taxon>
    </lineage>
</organism>
<reference evidence="1" key="1">
    <citation type="submission" date="2018-05" db="EMBL/GenBank/DDBJ databases">
        <authorList>
            <person name="Lanie J.A."/>
            <person name="Ng W.-L."/>
            <person name="Kazmierczak K.M."/>
            <person name="Andrzejewski T.M."/>
            <person name="Davidsen T.M."/>
            <person name="Wayne K.J."/>
            <person name="Tettelin H."/>
            <person name="Glass J.I."/>
            <person name="Rusch D."/>
            <person name="Podicherti R."/>
            <person name="Tsui H.-C.T."/>
            <person name="Winkler M.E."/>
        </authorList>
    </citation>
    <scope>NUCLEOTIDE SEQUENCE</scope>
</reference>
<evidence type="ECO:0008006" key="2">
    <source>
        <dbReference type="Google" id="ProtNLM"/>
    </source>
</evidence>
<gene>
    <name evidence="1" type="ORF">METZ01_LOCUS274589</name>
</gene>